<evidence type="ECO:0000313" key="2">
    <source>
        <dbReference type="EMBL" id="ANB06955.1"/>
    </source>
</evidence>
<evidence type="ECO:0000313" key="3">
    <source>
        <dbReference type="Proteomes" id="UP000076720"/>
    </source>
</evidence>
<reference evidence="3" key="1">
    <citation type="submission" date="2015-10" db="EMBL/GenBank/DDBJ databases">
        <title>Complete genome sequence of Streptomyces ambofaciens DSM 40697.</title>
        <authorList>
            <person name="Thibessard A."/>
            <person name="Leblond P."/>
        </authorList>
    </citation>
    <scope>NUCLEOTIDE SEQUENCE [LARGE SCALE GENOMIC DNA]</scope>
    <source>
        <strain evidence="3">DSM 40697</strain>
    </source>
</reference>
<organism evidence="2 3">
    <name type="scientific">Streptomyces ambofaciens</name>
    <dbReference type="NCBI Taxonomy" id="1889"/>
    <lineage>
        <taxon>Bacteria</taxon>
        <taxon>Bacillati</taxon>
        <taxon>Actinomycetota</taxon>
        <taxon>Actinomycetes</taxon>
        <taxon>Kitasatosporales</taxon>
        <taxon>Streptomycetaceae</taxon>
        <taxon>Streptomyces</taxon>
    </lineage>
</organism>
<keyword evidence="3" id="KW-1185">Reference proteome</keyword>
<gene>
    <name evidence="2" type="ORF">SAM40697_2997</name>
</gene>
<feature type="compositionally biased region" description="Pro residues" evidence="1">
    <location>
        <begin position="255"/>
        <end position="280"/>
    </location>
</feature>
<evidence type="ECO:0000256" key="1">
    <source>
        <dbReference type="SAM" id="MobiDB-lite"/>
    </source>
</evidence>
<dbReference type="EMBL" id="CP012949">
    <property type="protein sequence ID" value="ANB06955.1"/>
    <property type="molecule type" value="Genomic_DNA"/>
</dbReference>
<evidence type="ECO:0008006" key="4">
    <source>
        <dbReference type="Google" id="ProtNLM"/>
    </source>
</evidence>
<sequence length="314" mass="32604">MTEQNPSAHARPASGRRPGGVEHENHPHHDHFTVVGNHLLQHPELSLTAIGLAVHIQSLPAGAPVGIKALAGKFPEGEIRIAAALRELEEYGYLARTKERLPSGRVVTRTISRNRPRAVLAAASPPLLPAVAAAAGTAAAGTAAAATAAAGTAAAVTAAAAAALPVPDTGADPASASKAVRSPAADLLTRLRVHDSRLLLTERDVCRLAPSVTVWLERGVPATAVERTLTTGLPQEPIRHPAAFLERRLTADLPPLLPVPRPHTPGPHTPGPQTPGPRTPDPLQTCDGCERAFRAPRAGRCRDCRAGSADQVAA</sequence>
<dbReference type="Proteomes" id="UP000076720">
    <property type="component" value="Chromosome"/>
</dbReference>
<name>A0ABN4P6T0_STRAM</name>
<feature type="region of interest" description="Disordered" evidence="1">
    <location>
        <begin position="254"/>
        <end position="287"/>
    </location>
</feature>
<feature type="region of interest" description="Disordered" evidence="1">
    <location>
        <begin position="1"/>
        <end position="30"/>
    </location>
</feature>
<protein>
    <recommendedName>
        <fullName evidence="4">DNA-binding protein</fullName>
    </recommendedName>
</protein>
<proteinExistence type="predicted"/>
<reference evidence="2 3" key="2">
    <citation type="journal article" date="2016" name="Genome Announc.">
        <title>Complete Genome Sequence of Streptomyces ambofaciens DSM 40697, a Paradigm for Genome Plasticity Studies.</title>
        <authorList>
            <person name="Thibessard A."/>
            <person name="Leblond P."/>
        </authorList>
    </citation>
    <scope>NUCLEOTIDE SEQUENCE [LARGE SCALE GENOMIC DNA]</scope>
    <source>
        <strain evidence="2 3">DSM 40697</strain>
    </source>
</reference>
<feature type="compositionally biased region" description="Basic and acidic residues" evidence="1">
    <location>
        <begin position="19"/>
        <end position="30"/>
    </location>
</feature>
<dbReference type="RefSeq" id="WP_063482310.1">
    <property type="nucleotide sequence ID" value="NZ_CP012949.1"/>
</dbReference>
<accession>A0ABN4P6T0</accession>